<comment type="caution">
    <text evidence="2">The sequence shown here is derived from an EMBL/GenBank/DDBJ whole genome shotgun (WGS) entry which is preliminary data.</text>
</comment>
<accession>A0AAE0ZV77</accession>
<reference evidence="2" key="1">
    <citation type="journal article" date="2023" name="G3 (Bethesda)">
        <title>A reference genome for the long-term kleptoplast-retaining sea slug Elysia crispata morphotype clarki.</title>
        <authorList>
            <person name="Eastman K.E."/>
            <person name="Pendleton A.L."/>
            <person name="Shaikh M.A."/>
            <person name="Suttiyut T."/>
            <person name="Ogas R."/>
            <person name="Tomko P."/>
            <person name="Gavelis G."/>
            <person name="Widhalm J.R."/>
            <person name="Wisecaver J.H."/>
        </authorList>
    </citation>
    <scope>NUCLEOTIDE SEQUENCE</scope>
    <source>
        <strain evidence="2">ECLA1</strain>
    </source>
</reference>
<dbReference type="EMBL" id="JAWDGP010003233">
    <property type="protein sequence ID" value="KAK3776303.1"/>
    <property type="molecule type" value="Genomic_DNA"/>
</dbReference>
<feature type="region of interest" description="Disordered" evidence="1">
    <location>
        <begin position="1"/>
        <end position="30"/>
    </location>
</feature>
<organism evidence="2 3">
    <name type="scientific">Elysia crispata</name>
    <name type="common">lettuce slug</name>
    <dbReference type="NCBI Taxonomy" id="231223"/>
    <lineage>
        <taxon>Eukaryota</taxon>
        <taxon>Metazoa</taxon>
        <taxon>Spiralia</taxon>
        <taxon>Lophotrochozoa</taxon>
        <taxon>Mollusca</taxon>
        <taxon>Gastropoda</taxon>
        <taxon>Heterobranchia</taxon>
        <taxon>Euthyneura</taxon>
        <taxon>Panpulmonata</taxon>
        <taxon>Sacoglossa</taxon>
        <taxon>Placobranchoidea</taxon>
        <taxon>Plakobranchidae</taxon>
        <taxon>Elysia</taxon>
    </lineage>
</organism>
<dbReference type="PANTHER" id="PTHR34415:SF1">
    <property type="entry name" value="INTEGRASE CATALYTIC DOMAIN-CONTAINING PROTEIN"/>
    <property type="match status" value="1"/>
</dbReference>
<name>A0AAE0ZV77_9GAST</name>
<evidence type="ECO:0000313" key="2">
    <source>
        <dbReference type="EMBL" id="KAK3776303.1"/>
    </source>
</evidence>
<evidence type="ECO:0000313" key="3">
    <source>
        <dbReference type="Proteomes" id="UP001283361"/>
    </source>
</evidence>
<evidence type="ECO:0000256" key="1">
    <source>
        <dbReference type="SAM" id="MobiDB-lite"/>
    </source>
</evidence>
<protein>
    <submittedName>
        <fullName evidence="2">Uncharacterized protein</fullName>
    </submittedName>
</protein>
<dbReference type="Proteomes" id="UP001283361">
    <property type="component" value="Unassembled WGS sequence"/>
</dbReference>
<sequence>MTGETSQPSPDPHPQTEPGSPGLFDEDEDDAMGVTFTEDISCVVLPDAGGRDVPDIPSGSPMSKCACKLFKGQPCHTQFDPAVVEDLRLNYLAMTRQELDIAILAQLSTGIHLDAAARHGRVSKERRASKTSYALHGHPVCRDFFKYVHNISQDKLTDLIKHYKSVGIEARVHKLSKKLPANALSFQDTKRVVDFIVNYAEVHAIMLPGRHPGHWKANYKLLPTNVTRRKVYDDYCLAGADSGIRVVARSTFYRLWRQLLPFITTMRPATDLCWFCQKNSVLMLRSTNSPDSEKSQAARDALNHLDKARQERSFYQQCCAESRASLPVDITTLSQDKRSACSFSGIAHYSFDFAQQVHYPSNPLQPGPIFFKTPRKCGLFGVACEALPCQVNFLLEECVSTGNYHNFDIPSPCD</sequence>
<proteinExistence type="predicted"/>
<keyword evidence="3" id="KW-1185">Reference proteome</keyword>
<dbReference type="PANTHER" id="PTHR34415">
    <property type="entry name" value="INTEGRASE CATALYTIC DOMAIN-CONTAINING PROTEIN"/>
    <property type="match status" value="1"/>
</dbReference>
<dbReference type="AlphaFoldDB" id="A0AAE0ZV77"/>
<gene>
    <name evidence="2" type="ORF">RRG08_039891</name>
</gene>